<organism evidence="1 2">
    <name type="scientific">Caproicibacterium argilliputei</name>
    <dbReference type="NCBI Taxonomy" id="3030016"/>
    <lineage>
        <taxon>Bacteria</taxon>
        <taxon>Bacillati</taxon>
        <taxon>Bacillota</taxon>
        <taxon>Clostridia</taxon>
        <taxon>Eubacteriales</taxon>
        <taxon>Oscillospiraceae</taxon>
        <taxon>Caproicibacterium</taxon>
    </lineage>
</organism>
<name>A0AA97D6Q7_9FIRM</name>
<evidence type="ECO:0000313" key="2">
    <source>
        <dbReference type="Proteomes" id="UP001300604"/>
    </source>
</evidence>
<dbReference type="RefSeq" id="WP_275846516.1">
    <property type="nucleotide sequence ID" value="NZ_CP135996.1"/>
</dbReference>
<proteinExistence type="predicted"/>
<reference evidence="1" key="2">
    <citation type="submission" date="2024-06" db="EMBL/GenBank/DDBJ databases">
        <title>Caproicibacterium argilliputei sp. nov, a novel caproic acid producing anaerobic bacterium isolated from pit mud.</title>
        <authorList>
            <person name="Xia S."/>
        </authorList>
    </citation>
    <scope>NUCLEOTIDE SEQUENCE</scope>
    <source>
        <strain evidence="1">ZCY20-5</strain>
    </source>
</reference>
<sequence>MSNIKERLIGAITVMPEEQALALWNKLVLSSAPEVEPDDFDKMMLDAVEQDPDCHELASNEEVERLLHGNAD</sequence>
<protein>
    <recommendedName>
        <fullName evidence="3">Addiction module component</fullName>
    </recommendedName>
</protein>
<reference evidence="1" key="1">
    <citation type="submission" date="2023-09" db="EMBL/GenBank/DDBJ databases">
        <authorList>
            <person name="Zeng C."/>
        </authorList>
    </citation>
    <scope>NUCLEOTIDE SEQUENCE</scope>
    <source>
        <strain evidence="1">ZCY20-5</strain>
    </source>
</reference>
<gene>
    <name evidence="1" type="ORF">PXC00_08985</name>
</gene>
<keyword evidence="2" id="KW-1185">Reference proteome</keyword>
<evidence type="ECO:0000313" key="1">
    <source>
        <dbReference type="EMBL" id="WOC31354.1"/>
    </source>
</evidence>
<dbReference type="AlphaFoldDB" id="A0AA97D6Q7"/>
<dbReference type="KEGG" id="carl:PXC00_08985"/>
<evidence type="ECO:0008006" key="3">
    <source>
        <dbReference type="Google" id="ProtNLM"/>
    </source>
</evidence>
<accession>A0AA97D6Q7</accession>
<dbReference type="EMBL" id="CP135996">
    <property type="protein sequence ID" value="WOC31354.1"/>
    <property type="molecule type" value="Genomic_DNA"/>
</dbReference>
<dbReference type="Proteomes" id="UP001300604">
    <property type="component" value="Chromosome"/>
</dbReference>